<dbReference type="InterPro" id="IPR002172">
    <property type="entry name" value="LDrepeatLR_classA_rpt"/>
</dbReference>
<evidence type="ECO:0000313" key="3">
    <source>
        <dbReference type="EMBL" id="RWS22796.1"/>
    </source>
</evidence>
<dbReference type="InterPro" id="IPR023415">
    <property type="entry name" value="LDLR_class-A_CS"/>
</dbReference>
<keyword evidence="3" id="KW-0675">Receptor</keyword>
<reference evidence="3 4" key="1">
    <citation type="journal article" date="2018" name="Gigascience">
        <title>Genomes of trombidid mites reveal novel predicted allergens and laterally-transferred genes associated with secondary metabolism.</title>
        <authorList>
            <person name="Dong X."/>
            <person name="Chaisiri K."/>
            <person name="Xia D."/>
            <person name="Armstrong S.D."/>
            <person name="Fang Y."/>
            <person name="Donnelly M.J."/>
            <person name="Kadowaki T."/>
            <person name="McGarry J.W."/>
            <person name="Darby A.C."/>
            <person name="Makepeace B.L."/>
        </authorList>
    </citation>
    <scope>NUCLEOTIDE SEQUENCE [LARGE SCALE GENOMIC DNA]</scope>
    <source>
        <strain evidence="3">UoL-UT</strain>
    </source>
</reference>
<evidence type="ECO:0000313" key="4">
    <source>
        <dbReference type="Proteomes" id="UP000288716"/>
    </source>
</evidence>
<dbReference type="STRING" id="299467.A0A443S5G0"/>
<evidence type="ECO:0000256" key="2">
    <source>
        <dbReference type="PROSITE-ProRule" id="PRU00124"/>
    </source>
</evidence>
<feature type="disulfide bond" evidence="2">
    <location>
        <begin position="76"/>
        <end position="91"/>
    </location>
</feature>
<organism evidence="3 4">
    <name type="scientific">Leptotrombidium deliense</name>
    <dbReference type="NCBI Taxonomy" id="299467"/>
    <lineage>
        <taxon>Eukaryota</taxon>
        <taxon>Metazoa</taxon>
        <taxon>Ecdysozoa</taxon>
        <taxon>Arthropoda</taxon>
        <taxon>Chelicerata</taxon>
        <taxon>Arachnida</taxon>
        <taxon>Acari</taxon>
        <taxon>Acariformes</taxon>
        <taxon>Trombidiformes</taxon>
        <taxon>Prostigmata</taxon>
        <taxon>Anystina</taxon>
        <taxon>Parasitengona</taxon>
        <taxon>Trombiculoidea</taxon>
        <taxon>Trombiculidae</taxon>
        <taxon>Leptotrombidium</taxon>
    </lineage>
</organism>
<dbReference type="PROSITE" id="PS50068">
    <property type="entry name" value="LDLRA_2"/>
    <property type="match status" value="2"/>
</dbReference>
<dbReference type="PROSITE" id="PS01209">
    <property type="entry name" value="LDLRA_1"/>
    <property type="match status" value="1"/>
</dbReference>
<dbReference type="OrthoDB" id="9990982at2759"/>
<sequence length="96" mass="10584">MLMNTVNFNGIPICNEATTITCPESSRCIGFEYVCDGQKNCVYGTYDDEYNCSSDANNCTGFRCIDGRCMPIEVRCNFIAECVGAEDEMNCGTLTL</sequence>
<dbReference type="Proteomes" id="UP000288716">
    <property type="component" value="Unassembled WGS sequence"/>
</dbReference>
<keyword evidence="4" id="KW-1185">Reference proteome</keyword>
<accession>A0A443S5G0</accession>
<dbReference type="EMBL" id="NCKV01007891">
    <property type="protein sequence ID" value="RWS22796.1"/>
    <property type="molecule type" value="Genomic_DNA"/>
</dbReference>
<dbReference type="Gene3D" id="4.10.400.10">
    <property type="entry name" value="Low-density Lipoprotein Receptor"/>
    <property type="match status" value="2"/>
</dbReference>
<dbReference type="VEuPathDB" id="VectorBase:LDEU009244"/>
<comment type="caution">
    <text evidence="3">The sequence shown here is derived from an EMBL/GenBank/DDBJ whole genome shotgun (WGS) entry which is preliminary data.</text>
</comment>
<evidence type="ECO:0000256" key="1">
    <source>
        <dbReference type="ARBA" id="ARBA00023157"/>
    </source>
</evidence>
<dbReference type="SUPFAM" id="SSF57424">
    <property type="entry name" value="LDL receptor-like module"/>
    <property type="match status" value="2"/>
</dbReference>
<dbReference type="PRINTS" id="PR00261">
    <property type="entry name" value="LDLRECEPTOR"/>
</dbReference>
<dbReference type="AlphaFoldDB" id="A0A443S5G0"/>
<comment type="caution">
    <text evidence="2">Lacks conserved residue(s) required for the propagation of feature annotation.</text>
</comment>
<gene>
    <name evidence="3" type="ORF">B4U80_13996</name>
</gene>
<name>A0A443S5G0_9ACAR</name>
<protein>
    <submittedName>
        <fullName evidence="3">G-protein coupled receptor GRL101-like protein</fullName>
    </submittedName>
</protein>
<dbReference type="SMART" id="SM00192">
    <property type="entry name" value="LDLa"/>
    <property type="match status" value="2"/>
</dbReference>
<dbReference type="InterPro" id="IPR036055">
    <property type="entry name" value="LDL_receptor-like_sf"/>
</dbReference>
<keyword evidence="1 2" id="KW-1015">Disulfide bond</keyword>
<proteinExistence type="predicted"/>
<feature type="disulfide bond" evidence="2">
    <location>
        <begin position="64"/>
        <end position="82"/>
    </location>
</feature>